<keyword evidence="8" id="KW-1185">Reference proteome</keyword>
<evidence type="ECO:0000256" key="6">
    <source>
        <dbReference type="SAM" id="Phobius"/>
    </source>
</evidence>
<evidence type="ECO:0000256" key="3">
    <source>
        <dbReference type="ARBA" id="ARBA00022692"/>
    </source>
</evidence>
<dbReference type="RefSeq" id="WP_233374773.1">
    <property type="nucleotide sequence ID" value="NZ_JAJTWU010000010.1"/>
</dbReference>
<feature type="transmembrane region" description="Helical" evidence="6">
    <location>
        <begin position="176"/>
        <end position="193"/>
    </location>
</feature>
<dbReference type="PANTHER" id="PTHR30086:SF20">
    <property type="entry name" value="ARGININE EXPORTER PROTEIN ARGO-RELATED"/>
    <property type="match status" value="1"/>
</dbReference>
<evidence type="ECO:0000256" key="4">
    <source>
        <dbReference type="ARBA" id="ARBA00022989"/>
    </source>
</evidence>
<dbReference type="PANTHER" id="PTHR30086">
    <property type="entry name" value="ARGININE EXPORTER PROTEIN ARGO"/>
    <property type="match status" value="1"/>
</dbReference>
<evidence type="ECO:0000256" key="5">
    <source>
        <dbReference type="ARBA" id="ARBA00023136"/>
    </source>
</evidence>
<keyword evidence="2" id="KW-1003">Cell membrane</keyword>
<protein>
    <submittedName>
        <fullName evidence="7">LysE family translocator</fullName>
    </submittedName>
</protein>
<reference evidence="7 8" key="1">
    <citation type="submission" date="2021-12" db="EMBL/GenBank/DDBJ databases">
        <title>Genome seq of P8.</title>
        <authorList>
            <person name="Seo T."/>
        </authorList>
    </citation>
    <scope>NUCLEOTIDE SEQUENCE [LARGE SCALE GENOMIC DNA]</scope>
    <source>
        <strain evidence="7 8">P8</strain>
    </source>
</reference>
<accession>A0ABS8XZI4</accession>
<dbReference type="Pfam" id="PF01810">
    <property type="entry name" value="LysE"/>
    <property type="match status" value="1"/>
</dbReference>
<gene>
    <name evidence="7" type="ORF">LXT13_23650</name>
</gene>
<keyword evidence="3 6" id="KW-0812">Transmembrane</keyword>
<comment type="caution">
    <text evidence="7">The sequence shown here is derived from an EMBL/GenBank/DDBJ whole genome shotgun (WGS) entry which is preliminary data.</text>
</comment>
<feature type="transmembrane region" description="Helical" evidence="6">
    <location>
        <begin position="139"/>
        <end position="164"/>
    </location>
</feature>
<feature type="transmembrane region" description="Helical" evidence="6">
    <location>
        <begin position="49"/>
        <end position="69"/>
    </location>
</feature>
<organism evidence="7 8">
    <name type="scientific">Pelomonas cellulosilytica</name>
    <dbReference type="NCBI Taxonomy" id="2906762"/>
    <lineage>
        <taxon>Bacteria</taxon>
        <taxon>Pseudomonadati</taxon>
        <taxon>Pseudomonadota</taxon>
        <taxon>Betaproteobacteria</taxon>
        <taxon>Burkholderiales</taxon>
        <taxon>Sphaerotilaceae</taxon>
        <taxon>Roseateles</taxon>
    </lineage>
</organism>
<proteinExistence type="predicted"/>
<name>A0ABS8XZI4_9BURK</name>
<comment type="subcellular location">
    <subcellularLocation>
        <location evidence="1">Cell membrane</location>
        <topology evidence="1">Multi-pass membrane protein</topology>
    </subcellularLocation>
</comment>
<keyword evidence="5 6" id="KW-0472">Membrane</keyword>
<evidence type="ECO:0000256" key="1">
    <source>
        <dbReference type="ARBA" id="ARBA00004651"/>
    </source>
</evidence>
<evidence type="ECO:0000256" key="2">
    <source>
        <dbReference type="ARBA" id="ARBA00022475"/>
    </source>
</evidence>
<sequence>MNELLPFLGYCALMSGTPGPNNMMLVASGAHHGYRRTLPTIFGMNVGNAVQTFITCLGLGALFVAWPLLHSALRLAGTLYLLVLAWRLAGSPAATDRPPQRVSFTEAALMQAVNPKSWVRAVTIASVFMPPGWSVPAGALFVSAVGAVIGFPCVSMWALFGVGIGRWLSSPARRRVFNAIMAASLALLAVLLLN</sequence>
<evidence type="ECO:0000313" key="8">
    <source>
        <dbReference type="Proteomes" id="UP001200741"/>
    </source>
</evidence>
<dbReference type="EMBL" id="JAJTWU010000010">
    <property type="protein sequence ID" value="MCE4557393.1"/>
    <property type="molecule type" value="Genomic_DNA"/>
</dbReference>
<evidence type="ECO:0000313" key="7">
    <source>
        <dbReference type="EMBL" id="MCE4557393.1"/>
    </source>
</evidence>
<dbReference type="InterPro" id="IPR001123">
    <property type="entry name" value="LeuE-type"/>
</dbReference>
<keyword evidence="4 6" id="KW-1133">Transmembrane helix</keyword>
<dbReference type="Proteomes" id="UP001200741">
    <property type="component" value="Unassembled WGS sequence"/>
</dbReference>